<dbReference type="PRINTS" id="PR00081">
    <property type="entry name" value="GDHRDH"/>
</dbReference>
<organism evidence="4 5">
    <name type="scientific">Fusarium torreyae</name>
    <dbReference type="NCBI Taxonomy" id="1237075"/>
    <lineage>
        <taxon>Eukaryota</taxon>
        <taxon>Fungi</taxon>
        <taxon>Dikarya</taxon>
        <taxon>Ascomycota</taxon>
        <taxon>Pezizomycotina</taxon>
        <taxon>Sordariomycetes</taxon>
        <taxon>Hypocreomycetidae</taxon>
        <taxon>Hypocreales</taxon>
        <taxon>Nectriaceae</taxon>
        <taxon>Fusarium</taxon>
    </lineage>
</organism>
<dbReference type="PANTHER" id="PTHR24320:SF236">
    <property type="entry name" value="SHORT-CHAIN DEHYDROGENASE-RELATED"/>
    <property type="match status" value="1"/>
</dbReference>
<dbReference type="InterPro" id="IPR002347">
    <property type="entry name" value="SDR_fam"/>
</dbReference>
<keyword evidence="2" id="KW-0521">NADP</keyword>
<accession>A0A9W8SAG4</accession>
<keyword evidence="5" id="KW-1185">Reference proteome</keyword>
<reference evidence="4" key="1">
    <citation type="submission" date="2022-09" db="EMBL/GenBank/DDBJ databases">
        <title>Fusarium specimens isolated from Avocado Roots.</title>
        <authorList>
            <person name="Stajich J."/>
            <person name="Roper C."/>
            <person name="Heimlech-Rivalta G."/>
        </authorList>
    </citation>
    <scope>NUCLEOTIDE SEQUENCE</scope>
    <source>
        <strain evidence="4">CF00136</strain>
    </source>
</reference>
<dbReference type="EMBL" id="JAOQAZ010000004">
    <property type="protein sequence ID" value="KAJ4267062.1"/>
    <property type="molecule type" value="Genomic_DNA"/>
</dbReference>
<evidence type="ECO:0000256" key="2">
    <source>
        <dbReference type="ARBA" id="ARBA00022857"/>
    </source>
</evidence>
<evidence type="ECO:0000313" key="4">
    <source>
        <dbReference type="EMBL" id="KAJ4267062.1"/>
    </source>
</evidence>
<comment type="similarity">
    <text evidence="1">Belongs to the short-chain dehydrogenases/reductases (SDR) family.</text>
</comment>
<evidence type="ECO:0000313" key="5">
    <source>
        <dbReference type="Proteomes" id="UP001152049"/>
    </source>
</evidence>
<dbReference type="Gene3D" id="3.40.50.720">
    <property type="entry name" value="NAD(P)-binding Rossmann-like Domain"/>
    <property type="match status" value="1"/>
</dbReference>
<dbReference type="GO" id="GO:0016491">
    <property type="term" value="F:oxidoreductase activity"/>
    <property type="evidence" value="ECO:0007669"/>
    <property type="project" value="UniProtKB-KW"/>
</dbReference>
<dbReference type="PANTHER" id="PTHR24320">
    <property type="entry name" value="RETINOL DEHYDROGENASE"/>
    <property type="match status" value="1"/>
</dbReference>
<gene>
    <name evidence="4" type="ORF">NW762_003160</name>
</gene>
<dbReference type="InterPro" id="IPR036291">
    <property type="entry name" value="NAD(P)-bd_dom_sf"/>
</dbReference>
<proteinExistence type="inferred from homology"/>
<sequence>MVLGLLKNIHSQYFPPKPTFTEEHVSSQNGRVFIVTGGNAGIGYELVKLLYGTGATIYMTSRSKDRAEKAIEELTTVTPPPANPGIIKFLHLDLGDLENVKFAAETFAQQEDRLDILWNNAGTGALGVEVGAKTKQGLEAMVGMHCVAALLFTQLLIPQLRTAVALSPKGSVRVVWTASHLGETASPTNGIEFEKLDEGTSDRTRNYAVSKIGNWMLGHEMATRYGDEGIVSITQNPGNLRAGSYNGAPAVAMFFLNLLLLHDAKYGAYTELFSGFSSDISLENNGSYIIPWGRIRSGMDYTRGDIVQAMVPESQGGLGYPGKFWNWCEKQWQPFII</sequence>
<evidence type="ECO:0008006" key="6">
    <source>
        <dbReference type="Google" id="ProtNLM"/>
    </source>
</evidence>
<dbReference type="Pfam" id="PF00106">
    <property type="entry name" value="adh_short"/>
    <property type="match status" value="1"/>
</dbReference>
<name>A0A9W8SAG4_9HYPO</name>
<dbReference type="SUPFAM" id="SSF51735">
    <property type="entry name" value="NAD(P)-binding Rossmann-fold domains"/>
    <property type="match status" value="1"/>
</dbReference>
<evidence type="ECO:0000256" key="3">
    <source>
        <dbReference type="ARBA" id="ARBA00023002"/>
    </source>
</evidence>
<comment type="caution">
    <text evidence="4">The sequence shown here is derived from an EMBL/GenBank/DDBJ whole genome shotgun (WGS) entry which is preliminary data.</text>
</comment>
<evidence type="ECO:0000256" key="1">
    <source>
        <dbReference type="ARBA" id="ARBA00006484"/>
    </source>
</evidence>
<dbReference type="OrthoDB" id="191139at2759"/>
<dbReference type="Proteomes" id="UP001152049">
    <property type="component" value="Unassembled WGS sequence"/>
</dbReference>
<keyword evidence="3" id="KW-0560">Oxidoreductase</keyword>
<dbReference type="AlphaFoldDB" id="A0A9W8SAG4"/>
<protein>
    <recommendedName>
        <fullName evidence="6">Oxidoreductase</fullName>
    </recommendedName>
</protein>